<dbReference type="GO" id="GO:0015074">
    <property type="term" value="P:DNA integration"/>
    <property type="evidence" value="ECO:0007669"/>
    <property type="project" value="InterPro"/>
</dbReference>
<dbReference type="PROSITE" id="PS50994">
    <property type="entry name" value="INTEGRASE"/>
    <property type="match status" value="1"/>
</dbReference>
<dbReference type="STRING" id="67767.A0A0J7N195"/>
<dbReference type="PANTHER" id="PTHR37984:SF5">
    <property type="entry name" value="PROTEIN NYNRIN-LIKE"/>
    <property type="match status" value="1"/>
</dbReference>
<dbReference type="PANTHER" id="PTHR37984">
    <property type="entry name" value="PROTEIN CBG26694"/>
    <property type="match status" value="1"/>
</dbReference>
<dbReference type="InterPro" id="IPR012337">
    <property type="entry name" value="RNaseH-like_sf"/>
</dbReference>
<evidence type="ECO:0000259" key="1">
    <source>
        <dbReference type="PROSITE" id="PS50994"/>
    </source>
</evidence>
<sequence length="153" mass="17334">MFRNVASYVKQCYVYERTKIEQARSAGLMSHRVIESPWTVVAADIMGPFSKSKSGFAYVLVIQDLFTKWVECFALRAANGKKICEALKEVVSRWDTPKLLLTNNGTEFVNQTLQSFAAEHGITHTTVPPYYPQANSVEHVNRILKTMIVAFLE</sequence>
<proteinExistence type="predicted"/>
<dbReference type="PaxDb" id="67767-A0A0J7N195"/>
<comment type="caution">
    <text evidence="2">The sequence shown here is derived from an EMBL/GenBank/DDBJ whole genome shotgun (WGS) entry which is preliminary data.</text>
</comment>
<dbReference type="AlphaFoldDB" id="A0A0J7N195"/>
<name>A0A0J7N195_LASNI</name>
<dbReference type="Pfam" id="PF00665">
    <property type="entry name" value="rve"/>
    <property type="match status" value="1"/>
</dbReference>
<keyword evidence="3" id="KW-1185">Reference proteome</keyword>
<feature type="domain" description="Integrase catalytic" evidence="1">
    <location>
        <begin position="33"/>
        <end position="153"/>
    </location>
</feature>
<dbReference type="InterPro" id="IPR001584">
    <property type="entry name" value="Integrase_cat-core"/>
</dbReference>
<dbReference type="OrthoDB" id="7697376at2759"/>
<protein>
    <submittedName>
        <fullName evidence="2">Reverse ribonuclease integrase</fullName>
    </submittedName>
</protein>
<accession>A0A0J7N195</accession>
<reference evidence="2 3" key="1">
    <citation type="submission" date="2015-04" db="EMBL/GenBank/DDBJ databases">
        <title>Lasius niger genome sequencing.</title>
        <authorList>
            <person name="Konorov E.A."/>
            <person name="Nikitin M.A."/>
            <person name="Kirill M.V."/>
            <person name="Chang P."/>
        </authorList>
    </citation>
    <scope>NUCLEOTIDE SEQUENCE [LARGE SCALE GENOMIC DNA]</scope>
    <source>
        <tissue evidence="2">Whole</tissue>
    </source>
</reference>
<evidence type="ECO:0000313" key="2">
    <source>
        <dbReference type="EMBL" id="KMQ86425.1"/>
    </source>
</evidence>
<dbReference type="Gene3D" id="3.30.420.10">
    <property type="entry name" value="Ribonuclease H-like superfamily/Ribonuclease H"/>
    <property type="match status" value="1"/>
</dbReference>
<gene>
    <name evidence="2" type="ORF">RF55_14584</name>
</gene>
<dbReference type="InterPro" id="IPR036397">
    <property type="entry name" value="RNaseH_sf"/>
</dbReference>
<dbReference type="SUPFAM" id="SSF53098">
    <property type="entry name" value="Ribonuclease H-like"/>
    <property type="match status" value="1"/>
</dbReference>
<evidence type="ECO:0000313" key="3">
    <source>
        <dbReference type="Proteomes" id="UP000036403"/>
    </source>
</evidence>
<dbReference type="InterPro" id="IPR050951">
    <property type="entry name" value="Retrovirus_Pol_polyprotein"/>
</dbReference>
<dbReference type="EMBL" id="LBMM01012073">
    <property type="protein sequence ID" value="KMQ86425.1"/>
    <property type="molecule type" value="Genomic_DNA"/>
</dbReference>
<dbReference type="GO" id="GO:0003676">
    <property type="term" value="F:nucleic acid binding"/>
    <property type="evidence" value="ECO:0007669"/>
    <property type="project" value="InterPro"/>
</dbReference>
<organism evidence="2 3">
    <name type="scientific">Lasius niger</name>
    <name type="common">Black garden ant</name>
    <dbReference type="NCBI Taxonomy" id="67767"/>
    <lineage>
        <taxon>Eukaryota</taxon>
        <taxon>Metazoa</taxon>
        <taxon>Ecdysozoa</taxon>
        <taxon>Arthropoda</taxon>
        <taxon>Hexapoda</taxon>
        <taxon>Insecta</taxon>
        <taxon>Pterygota</taxon>
        <taxon>Neoptera</taxon>
        <taxon>Endopterygota</taxon>
        <taxon>Hymenoptera</taxon>
        <taxon>Apocrita</taxon>
        <taxon>Aculeata</taxon>
        <taxon>Formicoidea</taxon>
        <taxon>Formicidae</taxon>
        <taxon>Formicinae</taxon>
        <taxon>Lasius</taxon>
        <taxon>Lasius</taxon>
    </lineage>
</organism>
<dbReference type="Proteomes" id="UP000036403">
    <property type="component" value="Unassembled WGS sequence"/>
</dbReference>